<organism evidence="1 2">
    <name type="scientific">Cetraspora pellucida</name>
    <dbReference type="NCBI Taxonomy" id="1433469"/>
    <lineage>
        <taxon>Eukaryota</taxon>
        <taxon>Fungi</taxon>
        <taxon>Fungi incertae sedis</taxon>
        <taxon>Mucoromycota</taxon>
        <taxon>Glomeromycotina</taxon>
        <taxon>Glomeromycetes</taxon>
        <taxon>Diversisporales</taxon>
        <taxon>Gigasporaceae</taxon>
        <taxon>Cetraspora</taxon>
    </lineage>
</organism>
<name>A0ACA9LSI2_9GLOM</name>
<accession>A0ACA9LSI2</accession>
<evidence type="ECO:0000313" key="2">
    <source>
        <dbReference type="Proteomes" id="UP000789366"/>
    </source>
</evidence>
<keyword evidence="2" id="KW-1185">Reference proteome</keyword>
<dbReference type="EMBL" id="CAJVPW010004971">
    <property type="protein sequence ID" value="CAG8548275.1"/>
    <property type="molecule type" value="Genomic_DNA"/>
</dbReference>
<gene>
    <name evidence="1" type="ORF">SPELUC_LOCUS5101</name>
</gene>
<reference evidence="1" key="1">
    <citation type="submission" date="2021-06" db="EMBL/GenBank/DDBJ databases">
        <authorList>
            <person name="Kallberg Y."/>
            <person name="Tangrot J."/>
            <person name="Rosling A."/>
        </authorList>
    </citation>
    <scope>NUCLEOTIDE SEQUENCE</scope>
    <source>
        <strain evidence="1">28 12/20/2015</strain>
    </source>
</reference>
<proteinExistence type="predicted"/>
<feature type="non-terminal residue" evidence="1">
    <location>
        <position position="203"/>
    </location>
</feature>
<dbReference type="Proteomes" id="UP000789366">
    <property type="component" value="Unassembled WGS sequence"/>
</dbReference>
<comment type="caution">
    <text evidence="1">The sequence shown here is derived from an EMBL/GenBank/DDBJ whole genome shotgun (WGS) entry which is preliminary data.</text>
</comment>
<sequence length="203" mass="23083">MPRQLEFEKVKKRLSDLALDCLELDVVDNDQDNESQDKNEDNEPDNETKNKNDCQDGSTNSEDTIEAGMPHDSQGHETNEINRQMDTQTKAYVEAIIQSSTNFIGNESNINRLRDNEPPTRQNSETSRTYTTYTTGTDYNTEQGKGNYLSTPVINSLIEKINSENTLLRETELDDVKSVKYKITSRKFSALSYVSLKPLSDVQ</sequence>
<evidence type="ECO:0000313" key="1">
    <source>
        <dbReference type="EMBL" id="CAG8548275.1"/>
    </source>
</evidence>
<protein>
    <submittedName>
        <fullName evidence="1">16962_t:CDS:1</fullName>
    </submittedName>
</protein>